<keyword evidence="20" id="KW-1185">Reference proteome</keyword>
<dbReference type="EMBL" id="FMWD01000006">
    <property type="protein sequence ID" value="SCZ61572.1"/>
    <property type="molecule type" value="Genomic_DNA"/>
</dbReference>
<comment type="catalytic activity">
    <reaction evidence="13">
        <text>L-tyrosyl-[protein] + ATP = O-phospho-L-tyrosyl-[protein] + ADP + H(+)</text>
        <dbReference type="Rhea" id="RHEA:10596"/>
        <dbReference type="Rhea" id="RHEA-COMP:10136"/>
        <dbReference type="Rhea" id="RHEA-COMP:20101"/>
        <dbReference type="ChEBI" id="CHEBI:15378"/>
        <dbReference type="ChEBI" id="CHEBI:30616"/>
        <dbReference type="ChEBI" id="CHEBI:46858"/>
        <dbReference type="ChEBI" id="CHEBI:61978"/>
        <dbReference type="ChEBI" id="CHEBI:456216"/>
    </reaction>
</comment>
<dbReference type="RefSeq" id="WP_092996653.1">
    <property type="nucleotide sequence ID" value="NZ_FMWD01000006.1"/>
</dbReference>
<dbReference type="STRING" id="415747.SAMN03097708_02157"/>
<dbReference type="InterPro" id="IPR025669">
    <property type="entry name" value="AAA_dom"/>
</dbReference>
<keyword evidence="14" id="KW-0175">Coiled coil</keyword>
<dbReference type="PANTHER" id="PTHR32309">
    <property type="entry name" value="TYROSINE-PROTEIN KINASE"/>
    <property type="match status" value="1"/>
</dbReference>
<evidence type="ECO:0000256" key="8">
    <source>
        <dbReference type="ARBA" id="ARBA00022777"/>
    </source>
</evidence>
<dbReference type="Gene3D" id="1.10.287.1490">
    <property type="match status" value="1"/>
</dbReference>
<dbReference type="InterPro" id="IPR050445">
    <property type="entry name" value="Bact_polysacc_biosynth/exp"/>
</dbReference>
<dbReference type="InterPro" id="IPR005702">
    <property type="entry name" value="Wzc-like_C"/>
</dbReference>
<gene>
    <name evidence="19" type="ORF">SAMN03097708_02157</name>
</gene>
<evidence type="ECO:0000256" key="2">
    <source>
        <dbReference type="ARBA" id="ARBA00008883"/>
    </source>
</evidence>
<dbReference type="Pfam" id="PF23607">
    <property type="entry name" value="WZC_N"/>
    <property type="match status" value="1"/>
</dbReference>
<feature type="domain" description="Polysaccharide chain length determinant N-terminal" evidence="16">
    <location>
        <begin position="17"/>
        <end position="106"/>
    </location>
</feature>
<comment type="subcellular location">
    <subcellularLocation>
        <location evidence="1">Cell inner membrane</location>
        <topology evidence="1">Multi-pass membrane protein</topology>
    </subcellularLocation>
</comment>
<accession>A0A1G5QIR3</accession>
<proteinExistence type="inferred from homology"/>
<feature type="transmembrane region" description="Helical" evidence="15">
    <location>
        <begin position="32"/>
        <end position="50"/>
    </location>
</feature>
<evidence type="ECO:0000259" key="17">
    <source>
        <dbReference type="Pfam" id="PF13614"/>
    </source>
</evidence>
<keyword evidence="5" id="KW-0808">Transferase</keyword>
<keyword evidence="12" id="KW-0829">Tyrosine-protein kinase</keyword>
<evidence type="ECO:0000256" key="12">
    <source>
        <dbReference type="ARBA" id="ARBA00023137"/>
    </source>
</evidence>
<dbReference type="SUPFAM" id="SSF52540">
    <property type="entry name" value="P-loop containing nucleoside triphosphate hydrolases"/>
    <property type="match status" value="1"/>
</dbReference>
<dbReference type="InterPro" id="IPR032807">
    <property type="entry name" value="GNVR"/>
</dbReference>
<evidence type="ECO:0000256" key="10">
    <source>
        <dbReference type="ARBA" id="ARBA00022989"/>
    </source>
</evidence>
<dbReference type="Pfam" id="PF13807">
    <property type="entry name" value="GNVR"/>
    <property type="match status" value="1"/>
</dbReference>
<evidence type="ECO:0000256" key="5">
    <source>
        <dbReference type="ARBA" id="ARBA00022679"/>
    </source>
</evidence>
<keyword evidence="8 19" id="KW-0418">Kinase</keyword>
<evidence type="ECO:0000313" key="20">
    <source>
        <dbReference type="Proteomes" id="UP000199648"/>
    </source>
</evidence>
<evidence type="ECO:0000313" key="19">
    <source>
        <dbReference type="EMBL" id="SCZ61572.1"/>
    </source>
</evidence>
<evidence type="ECO:0000256" key="6">
    <source>
        <dbReference type="ARBA" id="ARBA00022692"/>
    </source>
</evidence>
<feature type="domain" description="AAA" evidence="17">
    <location>
        <begin position="555"/>
        <end position="680"/>
    </location>
</feature>
<name>A0A1G5QIR3_9GAMM</name>
<dbReference type="Pfam" id="PF13614">
    <property type="entry name" value="AAA_31"/>
    <property type="match status" value="1"/>
</dbReference>
<evidence type="ECO:0000256" key="4">
    <source>
        <dbReference type="ARBA" id="ARBA00022519"/>
    </source>
</evidence>
<dbReference type="AlphaFoldDB" id="A0A1G5QIR3"/>
<keyword evidence="7" id="KW-0547">Nucleotide-binding</keyword>
<dbReference type="OrthoDB" id="9775724at2"/>
<keyword evidence="11 15" id="KW-0472">Membrane</keyword>
<dbReference type="Pfam" id="PF02706">
    <property type="entry name" value="Wzz"/>
    <property type="match status" value="1"/>
</dbReference>
<comment type="similarity">
    <text evidence="2">Belongs to the etk/wzc family.</text>
</comment>
<reference evidence="19 20" key="1">
    <citation type="submission" date="2016-10" db="EMBL/GenBank/DDBJ databases">
        <authorList>
            <person name="de Groot N.N."/>
        </authorList>
    </citation>
    <scope>NUCLEOTIDE SEQUENCE [LARGE SCALE GENOMIC DNA]</scope>
    <source>
        <strain evidence="19 20">HLD2</strain>
    </source>
</reference>
<keyword evidence="6 15" id="KW-0812">Transmembrane</keyword>
<dbReference type="CDD" id="cd05387">
    <property type="entry name" value="BY-kinase"/>
    <property type="match status" value="1"/>
</dbReference>
<feature type="domain" description="Tyrosine-protein kinase G-rich" evidence="18">
    <location>
        <begin position="390"/>
        <end position="468"/>
    </location>
</feature>
<keyword evidence="9" id="KW-0067">ATP-binding</keyword>
<evidence type="ECO:0000256" key="14">
    <source>
        <dbReference type="SAM" id="Coils"/>
    </source>
</evidence>
<evidence type="ECO:0000256" key="3">
    <source>
        <dbReference type="ARBA" id="ARBA00022475"/>
    </source>
</evidence>
<dbReference type="Gene3D" id="3.40.50.300">
    <property type="entry name" value="P-loop containing nucleotide triphosphate hydrolases"/>
    <property type="match status" value="1"/>
</dbReference>
<evidence type="ECO:0000256" key="7">
    <source>
        <dbReference type="ARBA" id="ARBA00022741"/>
    </source>
</evidence>
<dbReference type="GO" id="GO:0005886">
    <property type="term" value="C:plasma membrane"/>
    <property type="evidence" value="ECO:0007669"/>
    <property type="project" value="UniProtKB-SubCell"/>
</dbReference>
<keyword evidence="10 15" id="KW-1133">Transmembrane helix</keyword>
<dbReference type="PANTHER" id="PTHR32309:SF32">
    <property type="entry name" value="TYROSINE-PROTEIN KINASE ETK-RELATED"/>
    <property type="match status" value="1"/>
</dbReference>
<evidence type="ECO:0000256" key="11">
    <source>
        <dbReference type="ARBA" id="ARBA00023136"/>
    </source>
</evidence>
<dbReference type="NCBIfam" id="TIGR01007">
    <property type="entry name" value="eps_fam"/>
    <property type="match status" value="1"/>
</dbReference>
<evidence type="ECO:0000256" key="13">
    <source>
        <dbReference type="ARBA" id="ARBA00053015"/>
    </source>
</evidence>
<dbReference type="GO" id="GO:0042802">
    <property type="term" value="F:identical protein binding"/>
    <property type="evidence" value="ECO:0007669"/>
    <property type="project" value="UniProtKB-ARBA"/>
</dbReference>
<dbReference type="InterPro" id="IPR003856">
    <property type="entry name" value="LPS_length_determ_N"/>
</dbReference>
<dbReference type="GO" id="GO:0005524">
    <property type="term" value="F:ATP binding"/>
    <property type="evidence" value="ECO:0007669"/>
    <property type="project" value="UniProtKB-KW"/>
</dbReference>
<dbReference type="InterPro" id="IPR027417">
    <property type="entry name" value="P-loop_NTPase"/>
</dbReference>
<evidence type="ECO:0000256" key="9">
    <source>
        <dbReference type="ARBA" id="ARBA00022840"/>
    </source>
</evidence>
<evidence type="ECO:0000259" key="18">
    <source>
        <dbReference type="Pfam" id="PF13807"/>
    </source>
</evidence>
<feature type="coiled-coil region" evidence="14">
    <location>
        <begin position="283"/>
        <end position="389"/>
    </location>
</feature>
<evidence type="ECO:0000256" key="1">
    <source>
        <dbReference type="ARBA" id="ARBA00004429"/>
    </source>
</evidence>
<protein>
    <submittedName>
        <fullName evidence="19">Tyrosine-protein kinase Etk/Wzc</fullName>
    </submittedName>
</protein>
<evidence type="ECO:0000256" key="15">
    <source>
        <dbReference type="SAM" id="Phobius"/>
    </source>
</evidence>
<dbReference type="Proteomes" id="UP000199648">
    <property type="component" value="Unassembled WGS sequence"/>
</dbReference>
<sequence>MSDFKQSPPFNASENVVDLREYVVELWRAKHVVFGIALLVLTVVGLYTFTARPIYQSDVLIQIDPAQADSESTRELSSISAGDSPVEAEMQLFRSRSVVGAAVDELNLAIVAEPTYLPVAGRAIAKMSLPVQELSAAWEYLKPYAWGKEKITVDRLEVPDYLTGQAMSLVAMGNDSYEIHDDLGNKLAEGRVGELLSQDLGDEDSLEILVSELRAHRGAQFSVTRSYRWHAVNKLRNALHVSQQGEETGIIRLALEGPDPELLQRILTTITSAYLQHNVARRAQEAEKTLEVLNKHLPALRKNLTEAENRLNDYRSSVGSVNVTLEAEALLERATSLETQLSELKIRRDDIENKFTPEHPLFSEINQQIRSLENERASLNAEMRKLPDEQEKSIRLERDVTVANELYLLLLNRAQEMRVMRAGTVTNARVIDPADLPIEPTKPKPSLMLSLGAILGTTLGIFGVVLRNGFRQGIDDPEVVEKNLSLPVYASILHSTSQAKLEKSRKFKGRERLLAILDRDSPTVEALRSLRTNVYFAAQHVEHPIVAITGPAPNIGKSFVASNLAVVLADSGKRTLLIDADMRKGHLHDAFAIQRGYGLSGVLRGQVLPGDAIHQTRQQGLDFLPCGDMPRNPSELLLHERFAALLERLRQHYDMIIVDSPPTLAVTDAVVIARHSDVNLMVLRAGQHPMGEIRAAMRGFQQSDLSIDGFIVNDVSATNSYYVRYYHQYAS</sequence>
<keyword evidence="3" id="KW-1003">Cell membrane</keyword>
<dbReference type="FunFam" id="3.40.50.300:FF:000527">
    <property type="entry name" value="Tyrosine-protein kinase etk"/>
    <property type="match status" value="1"/>
</dbReference>
<organism evidence="19 20">
    <name type="scientific">Thiohalomonas denitrificans</name>
    <dbReference type="NCBI Taxonomy" id="415747"/>
    <lineage>
        <taxon>Bacteria</taxon>
        <taxon>Pseudomonadati</taxon>
        <taxon>Pseudomonadota</taxon>
        <taxon>Gammaproteobacteria</taxon>
        <taxon>Thiohalomonadales</taxon>
        <taxon>Thiohalomonadaceae</taxon>
        <taxon>Thiohalomonas</taxon>
    </lineage>
</organism>
<evidence type="ECO:0000259" key="16">
    <source>
        <dbReference type="Pfam" id="PF02706"/>
    </source>
</evidence>
<dbReference type="GO" id="GO:0004713">
    <property type="term" value="F:protein tyrosine kinase activity"/>
    <property type="evidence" value="ECO:0007669"/>
    <property type="project" value="UniProtKB-KW"/>
</dbReference>
<keyword evidence="4" id="KW-0997">Cell inner membrane</keyword>